<dbReference type="GO" id="GO:0000160">
    <property type="term" value="P:phosphorelay signal transduction system"/>
    <property type="evidence" value="ECO:0007669"/>
    <property type="project" value="InterPro"/>
</dbReference>
<protein>
    <submittedName>
        <fullName evidence="2">Response regulator</fullName>
    </submittedName>
</protein>
<evidence type="ECO:0000313" key="2">
    <source>
        <dbReference type="EMBL" id="MQA57025.1"/>
    </source>
</evidence>
<comment type="caution">
    <text evidence="1">Lacks conserved residue(s) required for the propagation of feature annotation.</text>
</comment>
<evidence type="ECO:0000256" key="1">
    <source>
        <dbReference type="PROSITE-ProRule" id="PRU00169"/>
    </source>
</evidence>
<dbReference type="InterPro" id="IPR001789">
    <property type="entry name" value="Sig_transdc_resp-reg_receiver"/>
</dbReference>
<comment type="caution">
    <text evidence="2">The sequence shown here is derived from an EMBL/GenBank/DDBJ whole genome shotgun (WGS) entry which is preliminary data.</text>
</comment>
<dbReference type="InterPro" id="IPR011006">
    <property type="entry name" value="CheY-like_superfamily"/>
</dbReference>
<sequence length="136" mass="15439">MSNRALRILIADNQHFQRMQIERALNQLGYYRIVPVHRLEELLTLVEYSSAPFDLAIISATFDVADGFDLLAFCMDNRQLHQVLIYDCPGWPGIASHRRQSIHVSQAQLPDHEALGQLMQLIDPADYPAQAGPCPR</sequence>
<evidence type="ECO:0000313" key="3">
    <source>
        <dbReference type="Proteomes" id="UP000486534"/>
    </source>
</evidence>
<reference evidence="2 3" key="1">
    <citation type="submission" date="2019-10" db="EMBL/GenBank/DDBJ databases">
        <title>Pseudomonas dajingensis sp. nov., isolated from the profound head ulcers of farmed Murray cod (Maccullochella peelii peelii).</title>
        <authorList>
            <person name="Liu Y."/>
        </authorList>
    </citation>
    <scope>NUCLEOTIDE SEQUENCE [LARGE SCALE GENOMIC DNA]</scope>
    <source>
        <strain evidence="2 3">MC042</strain>
    </source>
</reference>
<proteinExistence type="predicted"/>
<dbReference type="Gene3D" id="3.40.50.2300">
    <property type="match status" value="1"/>
</dbReference>
<dbReference type="Proteomes" id="UP000486534">
    <property type="component" value="Unassembled WGS sequence"/>
</dbReference>
<dbReference type="EMBL" id="WHUV01000005">
    <property type="protein sequence ID" value="MQA57025.1"/>
    <property type="molecule type" value="Genomic_DNA"/>
</dbReference>
<dbReference type="PROSITE" id="PS50110">
    <property type="entry name" value="RESPONSE_REGULATORY"/>
    <property type="match status" value="1"/>
</dbReference>
<accession>U6ZZX8</accession>
<dbReference type="AlphaFoldDB" id="U6ZZX8"/>
<gene>
    <name evidence="2" type="ORF">GDH07_27255</name>
</gene>
<organism evidence="2 3">
    <name type="scientific">Pseudomonas piscis</name>
    <dbReference type="NCBI Taxonomy" id="2614538"/>
    <lineage>
        <taxon>Bacteria</taxon>
        <taxon>Pseudomonadati</taxon>
        <taxon>Pseudomonadota</taxon>
        <taxon>Gammaproteobacteria</taxon>
        <taxon>Pseudomonadales</taxon>
        <taxon>Pseudomonadaceae</taxon>
        <taxon>Pseudomonas</taxon>
    </lineage>
</organism>
<dbReference type="SUPFAM" id="SSF52172">
    <property type="entry name" value="CheY-like"/>
    <property type="match status" value="1"/>
</dbReference>
<name>U6ZZX8_9PSED</name>
<accession>A0A7X1PTP5</accession>